<evidence type="ECO:0000259" key="1">
    <source>
        <dbReference type="Pfam" id="PF09830"/>
    </source>
</evidence>
<dbReference type="SUPFAM" id="SSF54197">
    <property type="entry name" value="HIT-like"/>
    <property type="match status" value="1"/>
</dbReference>
<protein>
    <submittedName>
        <fullName evidence="3">Putative phosphorylase</fullName>
    </submittedName>
</protein>
<dbReference type="Proteomes" id="UP000077248">
    <property type="component" value="Unassembled WGS sequence"/>
</dbReference>
<sequence>MAFKLDEQAVLKDFNRLVALGAIRYGSSEAIRLVDKDFSFEFRICPSWSQKPMTVDAAVVASQADSKHEKFGPGSDIHKDHPDQVIDSINSTHILALNAYPVFRPQYLLLRLDSYRSQDEPMDLQDFAASWKFLHSTPDPHFVMYNCTKDAGCSRYHKHMQVLKRPGLANIDNSRSFRFFPDVKDSQNRAPFMYFLHQIDHVGIEGAETIFSKYTELLRQCRTVHGLHENDNKSLCPHNVVLVKEWLVMIPRRRGSYENVSANAAGMMGMPTIPDKSSFQVWIDKGPAHILQQLGVPDYDT</sequence>
<keyword evidence="4" id="KW-1185">Reference proteome</keyword>
<dbReference type="EMBL" id="KV441472">
    <property type="protein sequence ID" value="OAG24015.1"/>
    <property type="molecule type" value="Genomic_DNA"/>
</dbReference>
<dbReference type="InterPro" id="IPR009163">
    <property type="entry name" value="Ap4A_phos1/2"/>
</dbReference>
<organism evidence="3 4">
    <name type="scientific">Alternaria alternata</name>
    <name type="common">Alternaria rot fungus</name>
    <name type="synonym">Torula alternata</name>
    <dbReference type="NCBI Taxonomy" id="5599"/>
    <lineage>
        <taxon>Eukaryota</taxon>
        <taxon>Fungi</taxon>
        <taxon>Dikarya</taxon>
        <taxon>Ascomycota</taxon>
        <taxon>Pezizomycotina</taxon>
        <taxon>Dothideomycetes</taxon>
        <taxon>Pleosporomycetidae</taxon>
        <taxon>Pleosporales</taxon>
        <taxon>Pleosporineae</taxon>
        <taxon>Pleosporaceae</taxon>
        <taxon>Alternaria</taxon>
        <taxon>Alternaria sect. Alternaria</taxon>
        <taxon>Alternaria alternata complex</taxon>
    </lineage>
</organism>
<dbReference type="KEGG" id="aalt:CC77DRAFT_1017636"/>
<accession>A0A177DWA5</accession>
<evidence type="ECO:0000313" key="3">
    <source>
        <dbReference type="EMBL" id="OAG24015.1"/>
    </source>
</evidence>
<name>A0A177DWA5_ALTAL</name>
<evidence type="ECO:0000259" key="2">
    <source>
        <dbReference type="Pfam" id="PF19327"/>
    </source>
</evidence>
<feature type="domain" description="ATP adenylyltransferase C-terminal" evidence="1">
    <location>
        <begin position="190"/>
        <end position="297"/>
    </location>
</feature>
<dbReference type="OMA" id="ANKFCFS"/>
<dbReference type="InterPro" id="IPR043171">
    <property type="entry name" value="Ap4A_phos1/2-like"/>
</dbReference>
<dbReference type="PANTHER" id="PTHR38420">
    <property type="entry name" value="AP-4-A PHOSPHORYLASE II"/>
    <property type="match status" value="1"/>
</dbReference>
<dbReference type="RefSeq" id="XP_018389436.1">
    <property type="nucleotide sequence ID" value="XM_018524447.1"/>
</dbReference>
<evidence type="ECO:0000313" key="4">
    <source>
        <dbReference type="Proteomes" id="UP000077248"/>
    </source>
</evidence>
<dbReference type="Gene3D" id="3.30.428.70">
    <property type="match status" value="1"/>
</dbReference>
<dbReference type="Pfam" id="PF19327">
    <property type="entry name" value="Ap4A_phos_N"/>
    <property type="match status" value="1"/>
</dbReference>
<dbReference type="VEuPathDB" id="FungiDB:CC77DRAFT_1017636"/>
<dbReference type="InterPro" id="IPR045759">
    <property type="entry name" value="Ap4A_phos1/2_N"/>
</dbReference>
<dbReference type="InterPro" id="IPR019200">
    <property type="entry name" value="ATP_adenylylTrfase_C"/>
</dbReference>
<dbReference type="InterPro" id="IPR036265">
    <property type="entry name" value="HIT-like_sf"/>
</dbReference>
<proteinExistence type="predicted"/>
<dbReference type="GO" id="GO:0005524">
    <property type="term" value="F:ATP binding"/>
    <property type="evidence" value="ECO:0007669"/>
    <property type="project" value="InterPro"/>
</dbReference>
<reference evidence="3 4" key="1">
    <citation type="submission" date="2016-05" db="EMBL/GenBank/DDBJ databases">
        <title>Comparative analysis of secretome profiles of manganese(II)-oxidizing ascomycete fungi.</title>
        <authorList>
            <consortium name="DOE Joint Genome Institute"/>
            <person name="Zeiner C.A."/>
            <person name="Purvine S.O."/>
            <person name="Zink E.M."/>
            <person name="Wu S."/>
            <person name="Pasa-Tolic L."/>
            <person name="Chaput D.L."/>
            <person name="Haridas S."/>
            <person name="Grigoriev I.V."/>
            <person name="Santelli C.M."/>
            <person name="Hansel C.M."/>
        </authorList>
    </citation>
    <scope>NUCLEOTIDE SEQUENCE [LARGE SCALE GENOMIC DNA]</scope>
    <source>
        <strain evidence="3 4">SRC1lrK2f</strain>
    </source>
</reference>
<dbReference type="AlphaFoldDB" id="A0A177DWA5"/>
<dbReference type="GO" id="GO:0009117">
    <property type="term" value="P:nucleotide metabolic process"/>
    <property type="evidence" value="ECO:0007669"/>
    <property type="project" value="InterPro"/>
</dbReference>
<gene>
    <name evidence="3" type="ORF">CC77DRAFT_1017636</name>
</gene>
<feature type="domain" description="Ap4A phosphorylase 1/2 N-terminal" evidence="2">
    <location>
        <begin position="17"/>
        <end position="166"/>
    </location>
</feature>
<dbReference type="GO" id="GO:0003877">
    <property type="term" value="F:ATP:ADP adenylyltransferase activity"/>
    <property type="evidence" value="ECO:0007669"/>
    <property type="project" value="InterPro"/>
</dbReference>
<dbReference type="GeneID" id="29110041"/>
<dbReference type="PANTHER" id="PTHR38420:SF1">
    <property type="entry name" value="PUTATIVE (AFU_ORTHOLOGUE AFUA_5G14690)-RELATED"/>
    <property type="match status" value="1"/>
</dbReference>
<dbReference type="Pfam" id="PF09830">
    <property type="entry name" value="ATP_transf"/>
    <property type="match status" value="1"/>
</dbReference>